<dbReference type="GO" id="GO:0046872">
    <property type="term" value="F:metal ion binding"/>
    <property type="evidence" value="ECO:0007669"/>
    <property type="project" value="UniProtKB-KW"/>
</dbReference>
<evidence type="ECO:0000259" key="8">
    <source>
        <dbReference type="Pfam" id="PF06155"/>
    </source>
</evidence>
<dbReference type="InterPro" id="IPR042098">
    <property type="entry name" value="TauD-like_sf"/>
</dbReference>
<evidence type="ECO:0000256" key="1">
    <source>
        <dbReference type="ARBA" id="ARBA00001954"/>
    </source>
</evidence>
<dbReference type="Gene3D" id="3.30.2020.30">
    <property type="match status" value="1"/>
</dbReference>
<keyword evidence="5" id="KW-0560">Oxidoreductase</keyword>
<dbReference type="GO" id="GO:0045329">
    <property type="term" value="P:carnitine biosynthetic process"/>
    <property type="evidence" value="ECO:0007669"/>
    <property type="project" value="TreeGrafter"/>
</dbReference>
<dbReference type="GO" id="GO:0016706">
    <property type="term" value="F:2-oxoglutarate-dependent dioxygenase activity"/>
    <property type="evidence" value="ECO:0007669"/>
    <property type="project" value="UniProtKB-ARBA"/>
</dbReference>
<keyword evidence="4" id="KW-0223">Dioxygenase</keyword>
<evidence type="ECO:0000256" key="4">
    <source>
        <dbReference type="ARBA" id="ARBA00022964"/>
    </source>
</evidence>
<keyword evidence="10" id="KW-1185">Reference proteome</keyword>
<sequence length="411" mass="47991">MIFLSSKVMQRHYRATQFSDTIKICWNDSSSPSVFHNYWLRDHCQCSACVHPSNKQKLHSSGDVKVSAKPAIEIAGKNLKIKWQKGSLRTDLEKTHESVFDLDWLKRHSYSPKPTSNLDNSFNSQKLVKLWDKDVYEKEKYEVDYNDITSNNPAGLSKTLDMIKKFGLVFLKNVPTEGRKLNPDSETETISVEEVAKIFGPIRETFYGKSWDVKIVPEAKNIAYTNLDLGLHMDLLYFEAPPGLQYLHSLKNSVKGGTSIFLDSFKAVEYLKQISPESYEILKSEYITFHYENDNHNYHYQKKIIDTSNPNEYLQVNYSPPFQGPIIFENNNKIEKFYKSLFEFEQILKMPGMIFKYRLNPGDLVIFHNRRVFHGRTSFDAVGGERHFKGTYTDWDDFKDLERRSNFEEQE</sequence>
<evidence type="ECO:0008006" key="11">
    <source>
        <dbReference type="Google" id="ProtNLM"/>
    </source>
</evidence>
<protein>
    <recommendedName>
        <fullName evidence="11">Gamma-butyrobetaine dioxygenase</fullName>
    </recommendedName>
</protein>
<evidence type="ECO:0000256" key="6">
    <source>
        <dbReference type="ARBA" id="ARBA00023004"/>
    </source>
</evidence>
<dbReference type="PANTHER" id="PTHR10696">
    <property type="entry name" value="GAMMA-BUTYROBETAINE HYDROXYLASE-RELATED"/>
    <property type="match status" value="1"/>
</dbReference>
<keyword evidence="3" id="KW-0479">Metal-binding</keyword>
<dbReference type="InterPro" id="IPR050411">
    <property type="entry name" value="AlphaKG_dependent_hydroxylases"/>
</dbReference>
<dbReference type="EMBL" id="JADGJW010000061">
    <property type="protein sequence ID" value="KAJ3225441.1"/>
    <property type="molecule type" value="Genomic_DNA"/>
</dbReference>
<dbReference type="GO" id="GO:0005739">
    <property type="term" value="C:mitochondrion"/>
    <property type="evidence" value="ECO:0007669"/>
    <property type="project" value="TreeGrafter"/>
</dbReference>
<dbReference type="Pfam" id="PF02668">
    <property type="entry name" value="TauD"/>
    <property type="match status" value="1"/>
</dbReference>
<gene>
    <name evidence="9" type="ORF">HK099_006812</name>
</gene>
<organism evidence="9 10">
    <name type="scientific">Clydaea vesicula</name>
    <dbReference type="NCBI Taxonomy" id="447962"/>
    <lineage>
        <taxon>Eukaryota</taxon>
        <taxon>Fungi</taxon>
        <taxon>Fungi incertae sedis</taxon>
        <taxon>Chytridiomycota</taxon>
        <taxon>Chytridiomycota incertae sedis</taxon>
        <taxon>Chytridiomycetes</taxon>
        <taxon>Lobulomycetales</taxon>
        <taxon>Lobulomycetaceae</taxon>
        <taxon>Clydaea</taxon>
    </lineage>
</organism>
<dbReference type="FunFam" id="3.30.2020.30:FF:000002">
    <property type="entry name" value="Putative gamma-butyrobetaine dioxygenase"/>
    <property type="match status" value="1"/>
</dbReference>
<dbReference type="Proteomes" id="UP001211065">
    <property type="component" value="Unassembled WGS sequence"/>
</dbReference>
<reference evidence="9" key="1">
    <citation type="submission" date="2020-05" db="EMBL/GenBank/DDBJ databases">
        <title>Phylogenomic resolution of chytrid fungi.</title>
        <authorList>
            <person name="Stajich J.E."/>
            <person name="Amses K."/>
            <person name="Simmons R."/>
            <person name="Seto K."/>
            <person name="Myers J."/>
            <person name="Bonds A."/>
            <person name="Quandt C.A."/>
            <person name="Barry K."/>
            <person name="Liu P."/>
            <person name="Grigoriev I."/>
            <person name="Longcore J.E."/>
            <person name="James T.Y."/>
        </authorList>
    </citation>
    <scope>NUCLEOTIDE SEQUENCE</scope>
    <source>
        <strain evidence="9">JEL0476</strain>
    </source>
</reference>
<dbReference type="Pfam" id="PF06155">
    <property type="entry name" value="GBBH-like_N"/>
    <property type="match status" value="1"/>
</dbReference>
<evidence type="ECO:0000256" key="3">
    <source>
        <dbReference type="ARBA" id="ARBA00022723"/>
    </source>
</evidence>
<feature type="domain" description="TauD/TfdA-like" evidence="7">
    <location>
        <begin position="138"/>
        <end position="392"/>
    </location>
</feature>
<dbReference type="PANTHER" id="PTHR10696:SF25">
    <property type="entry name" value="OXIDOREDUCTASE AIM17-RELATED"/>
    <property type="match status" value="1"/>
</dbReference>
<evidence type="ECO:0000256" key="2">
    <source>
        <dbReference type="ARBA" id="ARBA00008654"/>
    </source>
</evidence>
<evidence type="ECO:0000313" key="10">
    <source>
        <dbReference type="Proteomes" id="UP001211065"/>
    </source>
</evidence>
<name>A0AAD5U5S7_9FUNG</name>
<proteinExistence type="inferred from homology"/>
<dbReference type="InterPro" id="IPR038492">
    <property type="entry name" value="GBBH-like_N_sf"/>
</dbReference>
<dbReference type="Gene3D" id="3.60.130.10">
    <property type="entry name" value="Clavaminate synthase-like"/>
    <property type="match status" value="1"/>
</dbReference>
<evidence type="ECO:0000313" key="9">
    <source>
        <dbReference type="EMBL" id="KAJ3225441.1"/>
    </source>
</evidence>
<feature type="domain" description="Gamma-butyrobetaine hydroxylase-like N-terminal" evidence="8">
    <location>
        <begin position="17"/>
        <end position="105"/>
    </location>
</feature>
<dbReference type="InterPro" id="IPR003819">
    <property type="entry name" value="TauD/TfdA-like"/>
</dbReference>
<comment type="similarity">
    <text evidence="2">Belongs to the gamma-BBH/TMLD family.</text>
</comment>
<dbReference type="CDD" id="cd00250">
    <property type="entry name" value="CAS_like"/>
    <property type="match status" value="1"/>
</dbReference>
<accession>A0AAD5U5S7</accession>
<dbReference type="SUPFAM" id="SSF51197">
    <property type="entry name" value="Clavaminate synthase-like"/>
    <property type="match status" value="1"/>
</dbReference>
<keyword evidence="6" id="KW-0408">Iron</keyword>
<comment type="caution">
    <text evidence="9">The sequence shown here is derived from an EMBL/GenBank/DDBJ whole genome shotgun (WGS) entry which is preliminary data.</text>
</comment>
<dbReference type="AlphaFoldDB" id="A0AAD5U5S7"/>
<evidence type="ECO:0000259" key="7">
    <source>
        <dbReference type="Pfam" id="PF02668"/>
    </source>
</evidence>
<dbReference type="InterPro" id="IPR010376">
    <property type="entry name" value="GBBH-like_N"/>
</dbReference>
<comment type="cofactor">
    <cofactor evidence="1">
        <name>Fe(2+)</name>
        <dbReference type="ChEBI" id="CHEBI:29033"/>
    </cofactor>
</comment>
<evidence type="ECO:0000256" key="5">
    <source>
        <dbReference type="ARBA" id="ARBA00023002"/>
    </source>
</evidence>